<keyword evidence="2" id="KW-0732">Signal</keyword>
<feature type="chain" id="PRO_5010193472" evidence="2">
    <location>
        <begin position="26"/>
        <end position="397"/>
    </location>
</feature>
<protein>
    <submittedName>
        <fullName evidence="4">Uncharacterized protein LOC106179475</fullName>
    </submittedName>
</protein>
<feature type="compositionally biased region" description="Low complexity" evidence="1">
    <location>
        <begin position="312"/>
        <end position="321"/>
    </location>
</feature>
<dbReference type="KEGG" id="lak:106179475"/>
<evidence type="ECO:0000256" key="2">
    <source>
        <dbReference type="SAM" id="SignalP"/>
    </source>
</evidence>
<dbReference type="RefSeq" id="XP_013418566.1">
    <property type="nucleotide sequence ID" value="XM_013563112.1"/>
</dbReference>
<organism evidence="3 4">
    <name type="scientific">Lingula anatina</name>
    <name type="common">Brachiopod</name>
    <name type="synonym">Lingula unguis</name>
    <dbReference type="NCBI Taxonomy" id="7574"/>
    <lineage>
        <taxon>Eukaryota</taxon>
        <taxon>Metazoa</taxon>
        <taxon>Spiralia</taxon>
        <taxon>Lophotrochozoa</taxon>
        <taxon>Brachiopoda</taxon>
        <taxon>Linguliformea</taxon>
        <taxon>Lingulata</taxon>
        <taxon>Lingulida</taxon>
        <taxon>Linguloidea</taxon>
        <taxon>Lingulidae</taxon>
        <taxon>Lingula</taxon>
    </lineage>
</organism>
<gene>
    <name evidence="4" type="primary">LOC106179475</name>
</gene>
<dbReference type="Proteomes" id="UP000085678">
    <property type="component" value="Unplaced"/>
</dbReference>
<sequence>MPSNRMTFFGILCFLFLYLAREAESIRCSSCLLLTSNNKDIQNAMASAFSRVFNSKCADDNAAGVNEIQCPGSCEHVSSNVGLQRDGGPPITLTLHMRRCNALQSLDVGCQALTMEEDEKKVQGYLGAILGTVPRFTSVQGRYCLCNSDGCNANTRNLPVMAPVPVTQCYKCQWRQFRSSDPAMEQMLNAGVANQIQASCKNSQYAPMISCRGSCGITNSTVYMSSRNGRFMQVETIERDCVSVRTTSQCVDGTPVDKDGNLFQQLQQHTGFQNIKVQNQACTCSGNGCNGEGTESLVSSTKTREVPIRYTPVRGSGNRSPGGPGPQPPVNPGIQSVNRPAGRPPMYGPAVRPPVYAGGPPVYGPAGNVNPPVYAGRPQTHGPAGRPPMNAGNLPVY</sequence>
<accession>A0A1S3K8I4</accession>
<evidence type="ECO:0000313" key="4">
    <source>
        <dbReference type="RefSeq" id="XP_013418566.1"/>
    </source>
</evidence>
<dbReference type="InParanoid" id="A0A1S3K8I4"/>
<evidence type="ECO:0000313" key="3">
    <source>
        <dbReference type="Proteomes" id="UP000085678"/>
    </source>
</evidence>
<evidence type="ECO:0000256" key="1">
    <source>
        <dbReference type="SAM" id="MobiDB-lite"/>
    </source>
</evidence>
<feature type="region of interest" description="Disordered" evidence="1">
    <location>
        <begin position="311"/>
        <end position="346"/>
    </location>
</feature>
<name>A0A1S3K8I4_LINAN</name>
<feature type="region of interest" description="Disordered" evidence="1">
    <location>
        <begin position="371"/>
        <end position="397"/>
    </location>
</feature>
<dbReference type="AlphaFoldDB" id="A0A1S3K8I4"/>
<proteinExistence type="predicted"/>
<feature type="signal peptide" evidence="2">
    <location>
        <begin position="1"/>
        <end position="25"/>
    </location>
</feature>
<keyword evidence="3" id="KW-1185">Reference proteome</keyword>
<reference evidence="4" key="1">
    <citation type="submission" date="2025-08" db="UniProtKB">
        <authorList>
            <consortium name="RefSeq"/>
        </authorList>
    </citation>
    <scope>IDENTIFICATION</scope>
    <source>
        <tissue evidence="4">Gonads</tissue>
    </source>
</reference>
<dbReference type="GeneID" id="106179475"/>